<dbReference type="EMBL" id="OJIN01000046">
    <property type="protein sequence ID" value="SPD72567.1"/>
    <property type="molecule type" value="Genomic_DNA"/>
</dbReference>
<name>A0A445MSW6_9BACT</name>
<gene>
    <name evidence="1" type="ORF">PITCH_A140047</name>
</gene>
<accession>A0A445MSW6</accession>
<evidence type="ECO:0000313" key="1">
    <source>
        <dbReference type="EMBL" id="SPD72567.1"/>
    </source>
</evidence>
<protein>
    <submittedName>
        <fullName evidence="1">Uncharacterized protein</fullName>
    </submittedName>
</protein>
<organism evidence="1">
    <name type="scientific">uncultured Desulfobacterium sp</name>
    <dbReference type="NCBI Taxonomy" id="201089"/>
    <lineage>
        <taxon>Bacteria</taxon>
        <taxon>Pseudomonadati</taxon>
        <taxon>Thermodesulfobacteriota</taxon>
        <taxon>Desulfobacteria</taxon>
        <taxon>Desulfobacterales</taxon>
        <taxon>Desulfobacteriaceae</taxon>
        <taxon>Desulfobacterium</taxon>
        <taxon>environmental samples</taxon>
    </lineage>
</organism>
<reference evidence="1" key="1">
    <citation type="submission" date="2018-01" db="EMBL/GenBank/DDBJ databases">
        <authorList>
            <person name="Regsiter A."/>
            <person name="William W."/>
        </authorList>
    </citation>
    <scope>NUCLEOTIDE SEQUENCE</scope>
    <source>
        <strain evidence="1">TRIP AH-1</strain>
    </source>
</reference>
<proteinExistence type="predicted"/>
<sequence length="23" mass="2732">MNLINRINGDRLLLQLGFMKERS</sequence>
<dbReference type="AlphaFoldDB" id="A0A445MSW6"/>